<feature type="transmembrane region" description="Helical" evidence="8">
    <location>
        <begin position="76"/>
        <end position="96"/>
    </location>
</feature>
<keyword evidence="6 8" id="KW-1133">Transmembrane helix</keyword>
<dbReference type="Pfam" id="PF02508">
    <property type="entry name" value="Rnf-Nqr"/>
    <property type="match status" value="1"/>
</dbReference>
<dbReference type="NCBIfam" id="TIGR01948">
    <property type="entry name" value="rnfE"/>
    <property type="match status" value="1"/>
</dbReference>
<feature type="transmembrane region" description="Helical" evidence="8">
    <location>
        <begin position="44"/>
        <end position="64"/>
    </location>
</feature>
<dbReference type="PANTHER" id="PTHR30586:SF0">
    <property type="entry name" value="ION-TRANSLOCATING OXIDOREDUCTASE COMPLEX SUBUNIT E"/>
    <property type="match status" value="1"/>
</dbReference>
<evidence type="ECO:0000313" key="10">
    <source>
        <dbReference type="EMBL" id="HIU60251.1"/>
    </source>
</evidence>
<dbReference type="Proteomes" id="UP000824094">
    <property type="component" value="Unassembled WGS sequence"/>
</dbReference>
<keyword evidence="8" id="KW-1003">Cell membrane</keyword>
<dbReference type="InterPro" id="IPR010968">
    <property type="entry name" value="RnfE"/>
</dbReference>
<accession>A0A9D1MHA2</accession>
<name>A0A9D1MHA2_9FIRM</name>
<evidence type="ECO:0000256" key="2">
    <source>
        <dbReference type="ARBA" id="ARBA00022448"/>
    </source>
</evidence>
<comment type="subcellular location">
    <subcellularLocation>
        <location evidence="8">Cell membrane</location>
        <topology evidence="8">Multi-pass membrane protein</topology>
    </subcellularLocation>
    <subcellularLocation>
        <location evidence="1">Endomembrane system</location>
        <topology evidence="1">Multi-pass membrane protein</topology>
    </subcellularLocation>
</comment>
<dbReference type="InterPro" id="IPR003667">
    <property type="entry name" value="NqrDE/RnfAE"/>
</dbReference>
<feature type="transmembrane region" description="Helical" evidence="8">
    <location>
        <begin position="173"/>
        <end position="201"/>
    </location>
</feature>
<keyword evidence="4 8" id="KW-1278">Translocase</keyword>
<keyword evidence="7 8" id="KW-0472">Membrane</keyword>
<comment type="subunit">
    <text evidence="8">The complex is composed of six subunits: RnfA, RnfB, RnfC, RnfD, RnfE and RnfG.</text>
</comment>
<comment type="similarity">
    <text evidence="8">Belongs to the NqrDE/RnfAE family.</text>
</comment>
<sequence>MNRQKLTTALEPLTQGVFKNNATFRLVLGTCPTLAVTTAALNGLSMGLATMFVLVCSNAIISMLRQFIPRKVRIPAYILVIATFSTLVQMIMRKFLPDMYETLGLFLSLVVVNCILLARAESFASLNPVIPSVLDGIGIGLGFTFSLTLLGFIRELLGTGSVFGFKIEPLIDAGLPMTIFVLPAGGFMVYGFMMVIFNAVVKSVENAIARKKAEKAGRQGEQETDDIIGVQDTETETSELLNGGEQYPETSSAEGGNA</sequence>
<dbReference type="GO" id="GO:0012505">
    <property type="term" value="C:endomembrane system"/>
    <property type="evidence" value="ECO:0007669"/>
    <property type="project" value="UniProtKB-SubCell"/>
</dbReference>
<gene>
    <name evidence="8" type="primary">rnfE</name>
    <name evidence="10" type="ORF">IAB05_02535</name>
</gene>
<dbReference type="GO" id="GO:0022900">
    <property type="term" value="P:electron transport chain"/>
    <property type="evidence" value="ECO:0007669"/>
    <property type="project" value="UniProtKB-UniRule"/>
</dbReference>
<organism evidence="10 11">
    <name type="scientific">Candidatus Stercoripulliclostridium merdigallinarum</name>
    <dbReference type="NCBI Taxonomy" id="2840951"/>
    <lineage>
        <taxon>Bacteria</taxon>
        <taxon>Bacillati</taxon>
        <taxon>Bacillota</taxon>
        <taxon>Clostridia</taxon>
        <taxon>Eubacteriales</taxon>
        <taxon>Candidatus Stercoripulliclostridium</taxon>
    </lineage>
</organism>
<feature type="transmembrane region" description="Helical" evidence="8">
    <location>
        <begin position="102"/>
        <end position="120"/>
    </location>
</feature>
<evidence type="ECO:0000256" key="1">
    <source>
        <dbReference type="ARBA" id="ARBA00004127"/>
    </source>
</evidence>
<comment type="function">
    <text evidence="8">Part of a membrane-bound complex that couples electron transfer with translocation of ions across the membrane.</text>
</comment>
<keyword evidence="3 8" id="KW-0812">Transmembrane</keyword>
<dbReference type="NCBIfam" id="NF009070">
    <property type="entry name" value="PRK12405.1"/>
    <property type="match status" value="1"/>
</dbReference>
<comment type="caution">
    <text evidence="10">The sequence shown here is derived from an EMBL/GenBank/DDBJ whole genome shotgun (WGS) entry which is preliminary data.</text>
</comment>
<dbReference type="AlphaFoldDB" id="A0A9D1MHA2"/>
<keyword evidence="5 8" id="KW-0249">Electron transport</keyword>
<dbReference type="GO" id="GO:0005886">
    <property type="term" value="C:plasma membrane"/>
    <property type="evidence" value="ECO:0007669"/>
    <property type="project" value="UniProtKB-SubCell"/>
</dbReference>
<evidence type="ECO:0000256" key="5">
    <source>
        <dbReference type="ARBA" id="ARBA00022982"/>
    </source>
</evidence>
<dbReference type="EMBL" id="DVNF01000078">
    <property type="protein sequence ID" value="HIU60251.1"/>
    <property type="molecule type" value="Genomic_DNA"/>
</dbReference>
<evidence type="ECO:0000256" key="9">
    <source>
        <dbReference type="SAM" id="MobiDB-lite"/>
    </source>
</evidence>
<dbReference type="PANTHER" id="PTHR30586">
    <property type="entry name" value="ELECTRON TRANSPORT COMPLEX PROTEIN RNFE"/>
    <property type="match status" value="1"/>
</dbReference>
<feature type="transmembrane region" description="Helical" evidence="8">
    <location>
        <begin position="132"/>
        <end position="153"/>
    </location>
</feature>
<evidence type="ECO:0000256" key="7">
    <source>
        <dbReference type="ARBA" id="ARBA00023136"/>
    </source>
</evidence>
<evidence type="ECO:0000256" key="8">
    <source>
        <dbReference type="HAMAP-Rule" id="MF_00478"/>
    </source>
</evidence>
<dbReference type="EC" id="7.-.-.-" evidence="8"/>
<evidence type="ECO:0000256" key="3">
    <source>
        <dbReference type="ARBA" id="ARBA00022692"/>
    </source>
</evidence>
<evidence type="ECO:0000256" key="6">
    <source>
        <dbReference type="ARBA" id="ARBA00022989"/>
    </source>
</evidence>
<feature type="compositionally biased region" description="Polar residues" evidence="9">
    <location>
        <begin position="248"/>
        <end position="258"/>
    </location>
</feature>
<reference evidence="10" key="1">
    <citation type="submission" date="2020-10" db="EMBL/GenBank/DDBJ databases">
        <authorList>
            <person name="Gilroy R."/>
        </authorList>
    </citation>
    <scope>NUCLEOTIDE SEQUENCE</scope>
    <source>
        <strain evidence="10">18911</strain>
    </source>
</reference>
<protein>
    <recommendedName>
        <fullName evidence="8">Ion-translocating oxidoreductase complex subunit E</fullName>
        <ecNumber evidence="8">7.-.-.-</ecNumber>
    </recommendedName>
    <alternativeName>
        <fullName evidence="8">Rnf electron transport complex subunit E</fullName>
    </alternativeName>
</protein>
<proteinExistence type="inferred from homology"/>
<reference evidence="10" key="2">
    <citation type="journal article" date="2021" name="PeerJ">
        <title>Extensive microbial diversity within the chicken gut microbiome revealed by metagenomics and culture.</title>
        <authorList>
            <person name="Gilroy R."/>
            <person name="Ravi A."/>
            <person name="Getino M."/>
            <person name="Pursley I."/>
            <person name="Horton D.L."/>
            <person name="Alikhan N.F."/>
            <person name="Baker D."/>
            <person name="Gharbi K."/>
            <person name="Hall N."/>
            <person name="Watson M."/>
            <person name="Adriaenssens E.M."/>
            <person name="Foster-Nyarko E."/>
            <person name="Jarju S."/>
            <person name="Secka A."/>
            <person name="Antonio M."/>
            <person name="Oren A."/>
            <person name="Chaudhuri R.R."/>
            <person name="La Ragione R."/>
            <person name="Hildebrand F."/>
            <person name="Pallen M.J."/>
        </authorList>
    </citation>
    <scope>NUCLEOTIDE SEQUENCE</scope>
    <source>
        <strain evidence="10">18911</strain>
    </source>
</reference>
<keyword evidence="2 8" id="KW-0813">Transport</keyword>
<dbReference type="HAMAP" id="MF_00478">
    <property type="entry name" value="RsxE_RnfE"/>
    <property type="match status" value="1"/>
</dbReference>
<evidence type="ECO:0000256" key="4">
    <source>
        <dbReference type="ARBA" id="ARBA00022967"/>
    </source>
</evidence>
<feature type="region of interest" description="Disordered" evidence="9">
    <location>
        <begin position="213"/>
        <end position="258"/>
    </location>
</feature>
<evidence type="ECO:0000313" key="11">
    <source>
        <dbReference type="Proteomes" id="UP000824094"/>
    </source>
</evidence>